<feature type="transmembrane region" description="Helical" evidence="1">
    <location>
        <begin position="25"/>
        <end position="45"/>
    </location>
</feature>
<keyword evidence="1" id="KW-0812">Transmembrane</keyword>
<evidence type="ECO:0000313" key="4">
    <source>
        <dbReference type="Proteomes" id="UP001497453"/>
    </source>
</evidence>
<dbReference type="EMBL" id="OZ037954">
    <property type="protein sequence ID" value="CAL1699206.1"/>
    <property type="molecule type" value="Genomic_DNA"/>
</dbReference>
<evidence type="ECO:0000259" key="2">
    <source>
        <dbReference type="Pfam" id="PF20151"/>
    </source>
</evidence>
<dbReference type="InterPro" id="IPR045340">
    <property type="entry name" value="DUF6533"/>
</dbReference>
<reference evidence="4" key="1">
    <citation type="submission" date="2024-04" db="EMBL/GenBank/DDBJ databases">
        <authorList>
            <person name="Shaw F."/>
            <person name="Minotto A."/>
        </authorList>
    </citation>
    <scope>NUCLEOTIDE SEQUENCE [LARGE SCALE GENOMIC DNA]</scope>
</reference>
<feature type="transmembrane region" description="Helical" evidence="1">
    <location>
        <begin position="137"/>
        <end position="161"/>
    </location>
</feature>
<feature type="transmembrane region" description="Helical" evidence="1">
    <location>
        <begin position="65"/>
        <end position="86"/>
    </location>
</feature>
<proteinExistence type="predicted"/>
<feature type="transmembrane region" description="Helical" evidence="1">
    <location>
        <begin position="267"/>
        <end position="287"/>
    </location>
</feature>
<gene>
    <name evidence="3" type="ORF">GFSPODELE1_LOCUS2557</name>
</gene>
<feature type="domain" description="DUF6533" evidence="2">
    <location>
        <begin position="35"/>
        <end position="78"/>
    </location>
</feature>
<keyword evidence="1" id="KW-1133">Transmembrane helix</keyword>
<sequence>MPNSTSTSLKPLDIPPELYDDAVTIYYSFSATTFSYAAVVCLILYDHLLTINEEINCIWRRKFSVASAIFVINRYLLLALALIIGLEFMQESNNSILVSRCRALDITANAIGYVLSATFAAFTVLRIYAILERSISAAIILATVNTLFLVATIIFITTQFYDVSLRVQLPYLACANTVAVPGHGYDQFTSFLSADARNVTLDIIWITAELLTLGLTASKTFKLTRESHQLGVHVTVTSLLLRDGSIQFLTVLCINIIDVIMTVTSPIIFVSIFTYVLQSILLSHMFFHLRQVHLSSHSSVNSSSFAASNLHFASMVVGNLGAPLHNIFTESHEEIEAERDQISVSSNPLATALPLPILDDEDESNGLVLAQQMTARYTKVSTHDLGDLTEDEHSVGIHSRKLSLVLSDEKNMLEDDPELHSLMSVSQEKL</sequence>
<evidence type="ECO:0000256" key="1">
    <source>
        <dbReference type="SAM" id="Phobius"/>
    </source>
</evidence>
<protein>
    <recommendedName>
        <fullName evidence="2">DUF6533 domain-containing protein</fullName>
    </recommendedName>
</protein>
<accession>A0ABP1CU57</accession>
<dbReference type="Proteomes" id="UP001497453">
    <property type="component" value="Chromosome 11"/>
</dbReference>
<evidence type="ECO:0000313" key="3">
    <source>
        <dbReference type="EMBL" id="CAL1699206.1"/>
    </source>
</evidence>
<dbReference type="Pfam" id="PF20151">
    <property type="entry name" value="DUF6533"/>
    <property type="match status" value="1"/>
</dbReference>
<name>A0ABP1CU57_9APHY</name>
<keyword evidence="4" id="KW-1185">Reference proteome</keyword>
<feature type="transmembrane region" description="Helical" evidence="1">
    <location>
        <begin position="106"/>
        <end position="125"/>
    </location>
</feature>
<keyword evidence="1" id="KW-0472">Membrane</keyword>
<organism evidence="3 4">
    <name type="scientific">Somion occarium</name>
    <dbReference type="NCBI Taxonomy" id="3059160"/>
    <lineage>
        <taxon>Eukaryota</taxon>
        <taxon>Fungi</taxon>
        <taxon>Dikarya</taxon>
        <taxon>Basidiomycota</taxon>
        <taxon>Agaricomycotina</taxon>
        <taxon>Agaricomycetes</taxon>
        <taxon>Polyporales</taxon>
        <taxon>Cerrenaceae</taxon>
        <taxon>Somion</taxon>
    </lineage>
</organism>